<feature type="transmembrane region" description="Helical" evidence="1">
    <location>
        <begin position="20"/>
        <end position="39"/>
    </location>
</feature>
<sequence>MNRTSVIRENIRFYRRYYKLIALATMITVAVITGSLMVGESVRATLVQRVEERLGDTETILFSRYAFFDKTLADMA</sequence>
<keyword evidence="1" id="KW-1133">Transmembrane helix</keyword>
<reference evidence="2" key="1">
    <citation type="submission" date="2019-03" db="EMBL/GenBank/DDBJ databases">
        <title>Single cell metagenomics reveals metabolic interactions within the superorganism composed of flagellate Streblomastix strix and complex community of Bacteroidetes bacteria on its surface.</title>
        <authorList>
            <person name="Treitli S.C."/>
            <person name="Kolisko M."/>
            <person name="Husnik F."/>
            <person name="Keeling P."/>
            <person name="Hampl V."/>
        </authorList>
    </citation>
    <scope>NUCLEOTIDE SEQUENCE</scope>
    <source>
        <strain evidence="2">STM</strain>
    </source>
</reference>
<keyword evidence="1" id="KW-0812">Transmembrane</keyword>
<name>A0A5J4PJE3_9ZZZZ</name>
<evidence type="ECO:0000313" key="2">
    <source>
        <dbReference type="EMBL" id="KAA6309607.1"/>
    </source>
</evidence>
<accession>A0A5J4PJE3</accession>
<dbReference type="AlphaFoldDB" id="A0A5J4PJE3"/>
<keyword evidence="1" id="KW-0472">Membrane</keyword>
<gene>
    <name evidence="2" type="ORF">EZS27_038935</name>
</gene>
<comment type="caution">
    <text evidence="2">The sequence shown here is derived from an EMBL/GenBank/DDBJ whole genome shotgun (WGS) entry which is preliminary data.</text>
</comment>
<organism evidence="2">
    <name type="scientific">termite gut metagenome</name>
    <dbReference type="NCBI Taxonomy" id="433724"/>
    <lineage>
        <taxon>unclassified sequences</taxon>
        <taxon>metagenomes</taxon>
        <taxon>organismal metagenomes</taxon>
    </lineage>
</organism>
<protein>
    <submittedName>
        <fullName evidence="2">Uncharacterized protein</fullName>
    </submittedName>
</protein>
<proteinExistence type="predicted"/>
<dbReference type="EMBL" id="SNRY01007861">
    <property type="protein sequence ID" value="KAA6309607.1"/>
    <property type="molecule type" value="Genomic_DNA"/>
</dbReference>
<feature type="non-terminal residue" evidence="2">
    <location>
        <position position="76"/>
    </location>
</feature>
<evidence type="ECO:0000256" key="1">
    <source>
        <dbReference type="SAM" id="Phobius"/>
    </source>
</evidence>